<organism evidence="1 2">
    <name type="scientific">Chlamydomonas incerta</name>
    <dbReference type="NCBI Taxonomy" id="51695"/>
    <lineage>
        <taxon>Eukaryota</taxon>
        <taxon>Viridiplantae</taxon>
        <taxon>Chlorophyta</taxon>
        <taxon>core chlorophytes</taxon>
        <taxon>Chlorophyceae</taxon>
        <taxon>CS clade</taxon>
        <taxon>Chlamydomonadales</taxon>
        <taxon>Chlamydomonadaceae</taxon>
        <taxon>Chlamydomonas</taxon>
    </lineage>
</organism>
<dbReference type="InterPro" id="IPR027417">
    <property type="entry name" value="P-loop_NTPase"/>
</dbReference>
<keyword evidence="2" id="KW-1185">Reference proteome</keyword>
<proteinExistence type="predicted"/>
<dbReference type="GO" id="GO:0043138">
    <property type="term" value="F:3'-5' DNA helicase activity"/>
    <property type="evidence" value="ECO:0007669"/>
    <property type="project" value="TreeGrafter"/>
</dbReference>
<dbReference type="PANTHER" id="PTHR11070">
    <property type="entry name" value="UVRD / RECB / PCRA DNA HELICASE FAMILY MEMBER"/>
    <property type="match status" value="1"/>
</dbReference>
<accession>A0A835SMF7</accession>
<dbReference type="GO" id="GO:0000725">
    <property type="term" value="P:recombinational repair"/>
    <property type="evidence" value="ECO:0007669"/>
    <property type="project" value="TreeGrafter"/>
</dbReference>
<reference evidence="1" key="1">
    <citation type="journal article" date="2020" name="bioRxiv">
        <title>Comparative genomics of Chlamydomonas.</title>
        <authorList>
            <person name="Craig R.J."/>
            <person name="Hasan A.R."/>
            <person name="Ness R.W."/>
            <person name="Keightley P.D."/>
        </authorList>
    </citation>
    <scope>NUCLEOTIDE SEQUENCE</scope>
    <source>
        <strain evidence="1">SAG 7.73</strain>
    </source>
</reference>
<dbReference type="AlphaFoldDB" id="A0A835SMF7"/>
<evidence type="ECO:0000313" key="1">
    <source>
        <dbReference type="EMBL" id="KAG2424939.1"/>
    </source>
</evidence>
<dbReference type="Pfam" id="PF13245">
    <property type="entry name" value="AAA_19"/>
    <property type="match status" value="1"/>
</dbReference>
<protein>
    <recommendedName>
        <fullName evidence="3">DNA helicase</fullName>
    </recommendedName>
</protein>
<gene>
    <name evidence="1" type="ORF">HXX76_014097</name>
</gene>
<dbReference type="GO" id="GO:0005524">
    <property type="term" value="F:ATP binding"/>
    <property type="evidence" value="ECO:0007669"/>
    <property type="project" value="InterPro"/>
</dbReference>
<dbReference type="OrthoDB" id="562319at2759"/>
<name>A0A835SMF7_CHLIN</name>
<dbReference type="InterPro" id="IPR000212">
    <property type="entry name" value="DNA_helicase_UvrD/REP"/>
</dbReference>
<dbReference type="Proteomes" id="UP000650467">
    <property type="component" value="Unassembled WGS sequence"/>
</dbReference>
<evidence type="ECO:0008006" key="3">
    <source>
        <dbReference type="Google" id="ProtNLM"/>
    </source>
</evidence>
<comment type="caution">
    <text evidence="1">The sequence shown here is derived from an EMBL/GenBank/DDBJ whole genome shotgun (WGS) entry which is preliminary data.</text>
</comment>
<dbReference type="SUPFAM" id="SSF52540">
    <property type="entry name" value="P-loop containing nucleoside triphosphate hydrolases"/>
    <property type="match status" value="1"/>
</dbReference>
<evidence type="ECO:0000313" key="2">
    <source>
        <dbReference type="Proteomes" id="UP000650467"/>
    </source>
</evidence>
<dbReference type="PANTHER" id="PTHR11070:SF2">
    <property type="entry name" value="ATP-DEPENDENT DNA HELICASE SRS2"/>
    <property type="match status" value="1"/>
</dbReference>
<dbReference type="EMBL" id="JAEHOC010000060">
    <property type="protein sequence ID" value="KAG2424939.1"/>
    <property type="molecule type" value="Genomic_DNA"/>
</dbReference>
<sequence>MSYSEGYCSEEQRLAVEAPDSRMLICGCAGSRKTDTLVKICSRIFKREHVNVMIATLVGSVTSELRERLESALGATFTRKGNHFLHTDARGCSIEIANFDAMIHKQLEVHRDPFLLRYGDCHNEKADLLLNKYVLRGRHNSIWLSNNSVADVFLMDEFQDLQATKVRILTEILKRGSPDLKAVAAGDYVQTIFDHAFGEDGSHPMALWRDDLGAAVYNMSRCFRCPVSHVRLANVLLQEQLRYRAVLPDPSANTSMVAAAGPSAPDTRPMLFVCPPASKNNTGDIVAHQVCTALEILRQMEEPDLCPRDVAVIMTRSNNNPVFRQLAWHLGALYRRWGFTDSVKTFETRGDGYCVPIDWAQAVGKTVLLSIHGDKGKGHKVVFFLGFNEGSVPVKARVFTKRELVDLSLMNVALTRSTKWLLVGFNRDQPSRYLRSAPLAQLAALSWDEDTQATPSERAILQSINRCYTGYYTSHKPDFHNPHYIDSQAVTPLKLLLEVKHDVVSMFEHAKALAPHYSWSANVVEQAYGQRCDFSGVGDDLLPVFGTMGELLVCRELCRRFGSNGLADMFLGVLGGQAVYTHCNRLLNAVQDEGLNAMVARGCTTHEFQGVLARIASTHAPYLRHSPSAQAEMDRLMGNQPCCLLPAALEPYVGHLAAFLGAQTDPDTDGLRDQKGQHDEVTPLTAWCAALFHAAIYERIRMPHLPDLLRAAPADIGGLVQNVNLFCSSTTNTGARTFSAMPSMQLKRALTAVETRADILKDMGITQQQRVMYGISGVSDLETPDTIFEIKCPRSTTPSSTWVIQPLVYRALSNDDRKNRLVVVDLTNGVQYIYPNMATVDNRRIVRKILTQADFRPEHIAALAAQVTA</sequence>
<dbReference type="Gene3D" id="3.40.50.300">
    <property type="entry name" value="P-loop containing nucleotide triphosphate hydrolases"/>
    <property type="match status" value="2"/>
</dbReference>
<dbReference type="GO" id="GO:0003677">
    <property type="term" value="F:DNA binding"/>
    <property type="evidence" value="ECO:0007669"/>
    <property type="project" value="InterPro"/>
</dbReference>